<comment type="caution">
    <text evidence="1">The sequence shown here is derived from an EMBL/GenBank/DDBJ whole genome shotgun (WGS) entry which is preliminary data.</text>
</comment>
<reference evidence="1" key="1">
    <citation type="submission" date="2019-04" db="EMBL/GenBank/DDBJ databases">
        <title>Microbes associate with the intestines of laboratory mice.</title>
        <authorList>
            <person name="Navarre W."/>
            <person name="Wong E."/>
            <person name="Huang K."/>
            <person name="Tropini C."/>
            <person name="Ng K."/>
            <person name="Yu B."/>
        </authorList>
    </citation>
    <scope>NUCLEOTIDE SEQUENCE</scope>
    <source>
        <strain evidence="1">NM72_1-8</strain>
    </source>
</reference>
<dbReference type="Proteomes" id="UP000307720">
    <property type="component" value="Unassembled WGS sequence"/>
</dbReference>
<accession>A0AC61R3W0</accession>
<evidence type="ECO:0000313" key="2">
    <source>
        <dbReference type="Proteomes" id="UP000307720"/>
    </source>
</evidence>
<keyword evidence="2" id="KW-1185">Reference proteome</keyword>
<gene>
    <name evidence="1" type="ORF">E5357_02245</name>
</gene>
<sequence length="107" mass="12410">MTAQVSKIVENDFRKRLERVLYLIESYGIRYSEIGVFGSYARNDYVAASDIDLCIITDYRPGLKVSGSLREDAEELNVDIVWITPDSFQNSDSRFMTNIRKDYRRVA</sequence>
<organism evidence="1 2">
    <name type="scientific">Hominisplanchenecus murintestinalis</name>
    <dbReference type="NCBI Taxonomy" id="2941517"/>
    <lineage>
        <taxon>Bacteria</taxon>
        <taxon>Bacillati</taxon>
        <taxon>Bacillota</taxon>
        <taxon>Clostridia</taxon>
        <taxon>Lachnospirales</taxon>
        <taxon>Lachnospiraceae</taxon>
        <taxon>Hominisplanchenecus</taxon>
    </lineage>
</organism>
<proteinExistence type="predicted"/>
<name>A0AC61R3W0_9FIRM</name>
<dbReference type="EMBL" id="SRZB01000002">
    <property type="protein sequence ID" value="TGY00345.1"/>
    <property type="molecule type" value="Genomic_DNA"/>
</dbReference>
<protein>
    <submittedName>
        <fullName evidence="1">Nucleotidyltransferase domain-containing protein</fullName>
    </submittedName>
</protein>
<evidence type="ECO:0000313" key="1">
    <source>
        <dbReference type="EMBL" id="TGY00345.1"/>
    </source>
</evidence>